<evidence type="ECO:0000313" key="8">
    <source>
        <dbReference type="EMBL" id="KAH7026931.1"/>
    </source>
</evidence>
<protein>
    <submittedName>
        <fullName evidence="8">Major facilitator superfamily domain-containing protein</fullName>
    </submittedName>
</protein>
<feature type="transmembrane region" description="Helical" evidence="6">
    <location>
        <begin position="140"/>
        <end position="163"/>
    </location>
</feature>
<dbReference type="PROSITE" id="PS00216">
    <property type="entry name" value="SUGAR_TRANSPORT_1"/>
    <property type="match status" value="1"/>
</dbReference>
<evidence type="ECO:0000256" key="5">
    <source>
        <dbReference type="SAM" id="MobiDB-lite"/>
    </source>
</evidence>
<reference evidence="8 9" key="1">
    <citation type="journal article" date="2021" name="Nat. Commun.">
        <title>Genetic determinants of endophytism in the Arabidopsis root mycobiome.</title>
        <authorList>
            <person name="Mesny F."/>
            <person name="Miyauchi S."/>
            <person name="Thiergart T."/>
            <person name="Pickel B."/>
            <person name="Atanasova L."/>
            <person name="Karlsson M."/>
            <person name="Huettel B."/>
            <person name="Barry K.W."/>
            <person name="Haridas S."/>
            <person name="Chen C."/>
            <person name="Bauer D."/>
            <person name="Andreopoulos W."/>
            <person name="Pangilinan J."/>
            <person name="LaButti K."/>
            <person name="Riley R."/>
            <person name="Lipzen A."/>
            <person name="Clum A."/>
            <person name="Drula E."/>
            <person name="Henrissat B."/>
            <person name="Kohler A."/>
            <person name="Grigoriev I.V."/>
            <person name="Martin F.M."/>
            <person name="Hacquard S."/>
        </authorList>
    </citation>
    <scope>NUCLEOTIDE SEQUENCE [LARGE SCALE GENOMIC DNA]</scope>
    <source>
        <strain evidence="8 9">MPI-SDFR-AT-0080</strain>
    </source>
</reference>
<organism evidence="8 9">
    <name type="scientific">Macrophomina phaseolina</name>
    <dbReference type="NCBI Taxonomy" id="35725"/>
    <lineage>
        <taxon>Eukaryota</taxon>
        <taxon>Fungi</taxon>
        <taxon>Dikarya</taxon>
        <taxon>Ascomycota</taxon>
        <taxon>Pezizomycotina</taxon>
        <taxon>Dothideomycetes</taxon>
        <taxon>Dothideomycetes incertae sedis</taxon>
        <taxon>Botryosphaeriales</taxon>
        <taxon>Botryosphaeriaceae</taxon>
        <taxon>Macrophomina</taxon>
    </lineage>
</organism>
<evidence type="ECO:0000256" key="4">
    <source>
        <dbReference type="ARBA" id="ARBA00023136"/>
    </source>
</evidence>
<feature type="transmembrane region" description="Helical" evidence="6">
    <location>
        <begin position="455"/>
        <end position="479"/>
    </location>
</feature>
<comment type="subcellular location">
    <subcellularLocation>
        <location evidence="1">Membrane</location>
        <topology evidence="1">Multi-pass membrane protein</topology>
    </subcellularLocation>
</comment>
<keyword evidence="9" id="KW-1185">Reference proteome</keyword>
<accession>A0ABQ8FU60</accession>
<dbReference type="Pfam" id="PF07690">
    <property type="entry name" value="MFS_1"/>
    <property type="match status" value="2"/>
</dbReference>
<dbReference type="PANTHER" id="PTHR23501:SF33">
    <property type="entry name" value="MAJOR FACILITATOR SUPERFAMILY (MFS) PROFILE DOMAIN-CONTAINING PROTEIN"/>
    <property type="match status" value="1"/>
</dbReference>
<feature type="transmembrane region" description="Helical" evidence="6">
    <location>
        <begin position="112"/>
        <end position="128"/>
    </location>
</feature>
<evidence type="ECO:0000256" key="2">
    <source>
        <dbReference type="ARBA" id="ARBA00022692"/>
    </source>
</evidence>
<feature type="transmembrane region" description="Helical" evidence="6">
    <location>
        <begin position="423"/>
        <end position="443"/>
    </location>
</feature>
<dbReference type="PROSITE" id="PS50850">
    <property type="entry name" value="MFS"/>
    <property type="match status" value="1"/>
</dbReference>
<feature type="transmembrane region" description="Helical" evidence="6">
    <location>
        <begin position="565"/>
        <end position="583"/>
    </location>
</feature>
<feature type="transmembrane region" description="Helical" evidence="6">
    <location>
        <begin position="72"/>
        <end position="100"/>
    </location>
</feature>
<dbReference type="InterPro" id="IPR005829">
    <property type="entry name" value="Sugar_transporter_CS"/>
</dbReference>
<dbReference type="EMBL" id="JAGTJR010000054">
    <property type="protein sequence ID" value="KAH7026931.1"/>
    <property type="molecule type" value="Genomic_DNA"/>
</dbReference>
<dbReference type="InterPro" id="IPR011701">
    <property type="entry name" value="MFS"/>
</dbReference>
<evidence type="ECO:0000256" key="6">
    <source>
        <dbReference type="SAM" id="Phobius"/>
    </source>
</evidence>
<keyword evidence="3 6" id="KW-1133">Transmembrane helix</keyword>
<comment type="caution">
    <text evidence="8">The sequence shown here is derived from an EMBL/GenBank/DDBJ whole genome shotgun (WGS) entry which is preliminary data.</text>
</comment>
<feature type="transmembrane region" description="Helical" evidence="6">
    <location>
        <begin position="360"/>
        <end position="384"/>
    </location>
</feature>
<keyword evidence="2 6" id="KW-0812">Transmembrane</keyword>
<feature type="compositionally biased region" description="Low complexity" evidence="5">
    <location>
        <begin position="1"/>
        <end position="15"/>
    </location>
</feature>
<keyword evidence="4 6" id="KW-0472">Membrane</keyword>
<sequence length="589" mass="63108">MASISSKASSSSASSVGVPSRWNSGIDERAPLLPAERPGIRTVVQEEDETAASTRKLPTDDYIRPTTSRKKIISILAVLLIGVLLSNADISIVLATHALIASEFNDLANSSWIFVSFGLAATAAQPLIGKLSDIYGRKYVLLTTYGLFTLGCAIIGVAPSLGVVILGRVISGIGCAGMSALVSIIITGCSLSLLPRKQPLTPHTDLVPLRDVAVWRSYVNIFSTTGRCLGGPVGGWFTDTIGWRWMFLGQVPIMIVASVLAWFLIPATIPPAYAREPAEDDDNGMPFSRLDIAGSITLASAILFLMLPLELGGQKLPWSHPMIFVLGGLAVVTGVLFVQAEKRAKEPVFPLGLFKVKDFVISFTVFGLQMGAQSSMMFTVPLYFQVTEAASSTRAGAHLLPAVMGNTISQLISGAFIGRTGRYKFLAPVGTSLTSVCYCLLLLRWDDHTNLWESLYIIPGGFGTGLAGSALFIALTASIDPSMVAIGSSSMYLSTSVGSLFGMASSSAVLQSVVRHGLQRVVAPDVADRDEFIRRCLEDIGFIQRLQEPMKNKVVQIYLRGFDGIYILSIALSAVCTFLALFIRGRPLL</sequence>
<proteinExistence type="predicted"/>
<dbReference type="InterPro" id="IPR020846">
    <property type="entry name" value="MFS_dom"/>
</dbReference>
<feature type="transmembrane region" description="Helical" evidence="6">
    <location>
        <begin position="245"/>
        <end position="265"/>
    </location>
</feature>
<evidence type="ECO:0000256" key="3">
    <source>
        <dbReference type="ARBA" id="ARBA00022989"/>
    </source>
</evidence>
<feature type="transmembrane region" description="Helical" evidence="6">
    <location>
        <begin position="292"/>
        <end position="309"/>
    </location>
</feature>
<gene>
    <name evidence="8" type="ORF">B0J12DRAFT_360826</name>
</gene>
<dbReference type="PANTHER" id="PTHR23501">
    <property type="entry name" value="MAJOR FACILITATOR SUPERFAMILY"/>
    <property type="match status" value="1"/>
</dbReference>
<evidence type="ECO:0000313" key="9">
    <source>
        <dbReference type="Proteomes" id="UP000774617"/>
    </source>
</evidence>
<feature type="region of interest" description="Disordered" evidence="5">
    <location>
        <begin position="1"/>
        <end position="56"/>
    </location>
</feature>
<dbReference type="InterPro" id="IPR036259">
    <property type="entry name" value="MFS_trans_sf"/>
</dbReference>
<dbReference type="Proteomes" id="UP000774617">
    <property type="component" value="Unassembled WGS sequence"/>
</dbReference>
<dbReference type="SUPFAM" id="SSF103473">
    <property type="entry name" value="MFS general substrate transporter"/>
    <property type="match status" value="1"/>
</dbReference>
<feature type="domain" description="Major facilitator superfamily (MFS) profile" evidence="7">
    <location>
        <begin position="75"/>
        <end position="588"/>
    </location>
</feature>
<evidence type="ECO:0000259" key="7">
    <source>
        <dbReference type="PROSITE" id="PS50850"/>
    </source>
</evidence>
<feature type="transmembrane region" description="Helical" evidence="6">
    <location>
        <begin position="321"/>
        <end position="340"/>
    </location>
</feature>
<feature type="transmembrane region" description="Helical" evidence="6">
    <location>
        <begin position="169"/>
        <end position="194"/>
    </location>
</feature>
<name>A0ABQ8FU60_9PEZI</name>
<feature type="transmembrane region" description="Helical" evidence="6">
    <location>
        <begin position="396"/>
        <end position="417"/>
    </location>
</feature>
<evidence type="ECO:0000256" key="1">
    <source>
        <dbReference type="ARBA" id="ARBA00004141"/>
    </source>
</evidence>
<dbReference type="Gene3D" id="1.20.1250.20">
    <property type="entry name" value="MFS general substrate transporter like domains"/>
    <property type="match status" value="1"/>
</dbReference>